<proteinExistence type="predicted"/>
<dbReference type="Proteomes" id="UP000596329">
    <property type="component" value="Chromosome"/>
</dbReference>
<gene>
    <name evidence="1" type="ORF">H0H26_11710</name>
</gene>
<accession>A0A7U2NEL8</accession>
<protein>
    <submittedName>
        <fullName evidence="1">Uncharacterized protein</fullName>
    </submittedName>
</protein>
<evidence type="ECO:0000313" key="2">
    <source>
        <dbReference type="Proteomes" id="UP000596329"/>
    </source>
</evidence>
<reference evidence="1 2" key="1">
    <citation type="submission" date="2020-07" db="EMBL/GenBank/DDBJ databases">
        <title>Genomic characterization of Flavobacterium psychrophilum strains.</title>
        <authorList>
            <person name="Castillo D."/>
            <person name="Jorgensen J."/>
            <person name="Middelboe M."/>
        </authorList>
    </citation>
    <scope>NUCLEOTIDE SEQUENCE [LARGE SCALE GENOMIC DNA]</scope>
    <source>
        <strain evidence="1 2">FPS-R7</strain>
    </source>
</reference>
<evidence type="ECO:0000313" key="1">
    <source>
        <dbReference type="EMBL" id="QRE03538.1"/>
    </source>
</evidence>
<dbReference type="EMBL" id="CP059075">
    <property type="protein sequence ID" value="QRE03538.1"/>
    <property type="molecule type" value="Genomic_DNA"/>
</dbReference>
<sequence length="108" mass="12787">MEKFDFKQALLNYGFKEELVNDWLEVRKSKKATNTQTSFKKFISEIKKLNIDINVLLEECISRDWKGFRAVWYVNILNQESKIQQPNLIGRMNAETVANNLQFTQIQL</sequence>
<organism evidence="1 2">
    <name type="scientific">Flavobacterium psychrophilum</name>
    <dbReference type="NCBI Taxonomy" id="96345"/>
    <lineage>
        <taxon>Bacteria</taxon>
        <taxon>Pseudomonadati</taxon>
        <taxon>Bacteroidota</taxon>
        <taxon>Flavobacteriia</taxon>
        <taxon>Flavobacteriales</taxon>
        <taxon>Flavobacteriaceae</taxon>
        <taxon>Flavobacterium</taxon>
    </lineage>
</organism>
<dbReference type="RefSeq" id="WP_203095860.1">
    <property type="nucleotide sequence ID" value="NZ_CP059075.1"/>
</dbReference>
<dbReference type="AlphaFoldDB" id="A0A7U2NEL8"/>
<name>A0A7U2NEL8_FLAPS</name>